<protein>
    <submittedName>
        <fullName evidence="1">Uncharacterized protein</fullName>
    </submittedName>
</protein>
<evidence type="ECO:0000313" key="1">
    <source>
        <dbReference type="EMBL" id="XDJ02151.1"/>
    </source>
</evidence>
<reference evidence="1" key="1">
    <citation type="submission" date="2024-06" db="EMBL/GenBank/DDBJ databases">
        <title>This phage originates from the Bacteriophage catalogue of the Bacteriophage Competence Centre, Department of Microbiology und Biotechnology, Max Rubner-Institut, Kiel, Germany.</title>
        <authorList>
            <person name="Sprotte S."/>
            <person name="Brinks E."/>
            <person name="Hille F."/>
        </authorList>
    </citation>
    <scope>NUCLEOTIDE SEQUENCE</scope>
</reference>
<accession>A0AB39C6B3</accession>
<name>A0AB39C6B3_9CAUD</name>
<dbReference type="EMBL" id="PP944851">
    <property type="protein sequence ID" value="XDJ02151.1"/>
    <property type="molecule type" value="Genomic_DNA"/>
</dbReference>
<proteinExistence type="predicted"/>
<sequence length="63" mass="7125">MVKAIGHPLEPPLPKAHHTSIPQSLLISFNKNKSTAKLSIRLLRFALRLRPFTPSRYPSEKPP</sequence>
<organism evidence="1">
    <name type="scientific">Enterococcus phage PMBT56</name>
    <dbReference type="NCBI Taxonomy" id="3229530"/>
    <lineage>
        <taxon>Viruses</taxon>
        <taxon>Duplodnaviria</taxon>
        <taxon>Heunggongvirae</taxon>
        <taxon>Uroviricota</taxon>
        <taxon>Caudoviricetes</taxon>
        <taxon>Saphexavirus</taxon>
    </lineage>
</organism>